<evidence type="ECO:0000313" key="1">
    <source>
        <dbReference type="EMBL" id="GAF85260.1"/>
    </source>
</evidence>
<name>X0U9T8_9ZZZZ</name>
<reference evidence="1" key="1">
    <citation type="journal article" date="2014" name="Front. Microbiol.">
        <title>High frequency of phylogenetically diverse reductive dehalogenase-homologous genes in deep subseafloor sedimentary metagenomes.</title>
        <authorList>
            <person name="Kawai M."/>
            <person name="Futagami T."/>
            <person name="Toyoda A."/>
            <person name="Takaki Y."/>
            <person name="Nishi S."/>
            <person name="Hori S."/>
            <person name="Arai W."/>
            <person name="Tsubouchi T."/>
            <person name="Morono Y."/>
            <person name="Uchiyama I."/>
            <person name="Ito T."/>
            <person name="Fujiyama A."/>
            <person name="Inagaki F."/>
            <person name="Takami H."/>
        </authorList>
    </citation>
    <scope>NUCLEOTIDE SEQUENCE</scope>
    <source>
        <strain evidence="1">Expedition CK06-06</strain>
    </source>
</reference>
<gene>
    <name evidence="1" type="ORF">S01H1_07137</name>
</gene>
<accession>X0U9T8</accession>
<proteinExistence type="predicted"/>
<dbReference type="EMBL" id="BARS01003682">
    <property type="protein sequence ID" value="GAF85260.1"/>
    <property type="molecule type" value="Genomic_DNA"/>
</dbReference>
<protein>
    <submittedName>
        <fullName evidence="1">Uncharacterized protein</fullName>
    </submittedName>
</protein>
<dbReference type="AlphaFoldDB" id="X0U9T8"/>
<feature type="non-terminal residue" evidence="1">
    <location>
        <position position="45"/>
    </location>
</feature>
<sequence length="45" mass="5377">MSVDWEQIKQTLSPKPDYETLIKQINKILSYNFVQTHYIHDPDQA</sequence>
<organism evidence="1">
    <name type="scientific">marine sediment metagenome</name>
    <dbReference type="NCBI Taxonomy" id="412755"/>
    <lineage>
        <taxon>unclassified sequences</taxon>
        <taxon>metagenomes</taxon>
        <taxon>ecological metagenomes</taxon>
    </lineage>
</organism>
<comment type="caution">
    <text evidence="1">The sequence shown here is derived from an EMBL/GenBank/DDBJ whole genome shotgun (WGS) entry which is preliminary data.</text>
</comment>